<proteinExistence type="predicted"/>
<protein>
    <submittedName>
        <fullName evidence="2">NERD domain-containing protein</fullName>
    </submittedName>
</protein>
<dbReference type="Gene3D" id="3.40.50.300">
    <property type="entry name" value="P-loop containing nucleotide triphosphate hydrolases"/>
    <property type="match status" value="1"/>
</dbReference>
<accession>A0ABY3W6N7</accession>
<evidence type="ECO:0000313" key="2">
    <source>
        <dbReference type="EMBL" id="UNK45960.1"/>
    </source>
</evidence>
<evidence type="ECO:0000313" key="3">
    <source>
        <dbReference type="Proteomes" id="UP000829069"/>
    </source>
</evidence>
<dbReference type="PROSITE" id="PS50965">
    <property type="entry name" value="NERD"/>
    <property type="match status" value="1"/>
</dbReference>
<dbReference type="RefSeq" id="WP_241914085.1">
    <property type="nucleotide sequence ID" value="NZ_CP093326.1"/>
</dbReference>
<dbReference type="EMBL" id="CP093326">
    <property type="protein sequence ID" value="UNK45960.1"/>
    <property type="molecule type" value="Genomic_DNA"/>
</dbReference>
<name>A0ABY3W6N7_9MICC</name>
<dbReference type="Pfam" id="PF08378">
    <property type="entry name" value="NERD"/>
    <property type="match status" value="1"/>
</dbReference>
<feature type="domain" description="NERD" evidence="1">
    <location>
        <begin position="13"/>
        <end position="126"/>
    </location>
</feature>
<dbReference type="PANTHER" id="PTHR11070:SF2">
    <property type="entry name" value="ATP-DEPENDENT DNA HELICASE SRS2"/>
    <property type="match status" value="1"/>
</dbReference>
<reference evidence="2 3" key="1">
    <citation type="submission" date="2022-03" db="EMBL/GenBank/DDBJ databases">
        <title>Isotopic signatures of nitrous oxide derived from detoxification processes.</title>
        <authorList>
            <person name="Behrendt U."/>
            <person name="Buchen C."/>
            <person name="Well R."/>
            <person name="Ulrich A."/>
            <person name="Rohe L."/>
            <person name="Kolb S."/>
            <person name="Schloter M."/>
            <person name="Horn M.A."/>
            <person name="Augustin J."/>
        </authorList>
    </citation>
    <scope>NUCLEOTIDE SEQUENCE [LARGE SCALE GENOMIC DNA]</scope>
    <source>
        <strain evidence="2 3">S4-C24</strain>
    </source>
</reference>
<evidence type="ECO:0000259" key="1">
    <source>
        <dbReference type="PROSITE" id="PS50965"/>
    </source>
</evidence>
<dbReference type="Proteomes" id="UP000829069">
    <property type="component" value="Chromosome"/>
</dbReference>
<dbReference type="PANTHER" id="PTHR11070">
    <property type="entry name" value="UVRD / RECB / PCRA DNA HELICASE FAMILY MEMBER"/>
    <property type="match status" value="1"/>
</dbReference>
<dbReference type="SUPFAM" id="SSF52540">
    <property type="entry name" value="P-loop containing nucleoside triphosphate hydrolases"/>
    <property type="match status" value="1"/>
</dbReference>
<organism evidence="2 3">
    <name type="scientific">Arthrobacter sulfonylureivorans</name>
    <dbReference type="NCBI Taxonomy" id="2486855"/>
    <lineage>
        <taxon>Bacteria</taxon>
        <taxon>Bacillati</taxon>
        <taxon>Actinomycetota</taxon>
        <taxon>Actinomycetes</taxon>
        <taxon>Micrococcales</taxon>
        <taxon>Micrococcaceae</taxon>
        <taxon>Arthrobacter</taxon>
    </lineage>
</organism>
<dbReference type="InterPro" id="IPR027417">
    <property type="entry name" value="P-loop_NTPase"/>
</dbReference>
<keyword evidence="3" id="KW-1185">Reference proteome</keyword>
<sequence length="557" mass="61997">MPRCFPEQPEFGRDRHAEREVWESLVRTLPPSAALLHSVNIIENGTEREIDLLVIWPGVGIAAIEVKGGHVSYEAGQWYQASNGQQHRIKDPLVQVQDGRHMLQRYLGAQLGLGRQVRFAHLLAFPYTSVPRHWDIPGLRRAMVIGSQDLKYPDDAVREAINFCGDGDGDTTPVIAERILAQLTRPLPGTGALSAAAEHEGRAEQMTRDQAAILDVLKNQPRARIIGGAGTGKTWLALEQARRLARAGKRVALLCYSRGLARYFETETAGWKPADRPAHVGMFHDLPVRWGAHHPLDPRLLTNQYYEHYLPRTLKRLAKNQPAAELFDAIVVDEGQDFGALWWESVLVCLKDPAAGGLYVFMDEDQRIFGREGRPPIEAPPYVLNENLRNTKQIAALSGALSTELAIPRGLSGPRIRLVEAPAGSVIERADDAVNQLIEREGWAPQQVALLTTKRKHPVQQQDVDALGWRGYWDAFFDDNDVFYGNVLGFKGLERSVVVLAVNGFADPERAREMLYVGASRARSLLVIVGERSVLSDIGGPAVIKRLTQTEAWRPEH</sequence>
<dbReference type="InterPro" id="IPR011528">
    <property type="entry name" value="NERD"/>
</dbReference>
<dbReference type="InterPro" id="IPR027785">
    <property type="entry name" value="UvrD-like_helicase_C"/>
</dbReference>
<gene>
    <name evidence="2" type="ORF">MNQ99_00785</name>
</gene>
<dbReference type="Pfam" id="PF13538">
    <property type="entry name" value="UvrD_C_2"/>
    <property type="match status" value="1"/>
</dbReference>
<dbReference type="InterPro" id="IPR000212">
    <property type="entry name" value="DNA_helicase_UvrD/REP"/>
</dbReference>